<dbReference type="Pfam" id="PF08447">
    <property type="entry name" value="PAS_3"/>
    <property type="match status" value="2"/>
</dbReference>
<proteinExistence type="predicted"/>
<dbReference type="SUPFAM" id="SSF55785">
    <property type="entry name" value="PYP-like sensor domain (PAS domain)"/>
    <property type="match status" value="3"/>
</dbReference>
<dbReference type="InterPro" id="IPR035965">
    <property type="entry name" value="PAS-like_dom_sf"/>
</dbReference>
<dbReference type="GO" id="GO:0004673">
    <property type="term" value="F:protein histidine kinase activity"/>
    <property type="evidence" value="ECO:0007669"/>
    <property type="project" value="UniProtKB-EC"/>
</dbReference>
<accession>A0A4R6T3D8</accession>
<dbReference type="InterPro" id="IPR036890">
    <property type="entry name" value="HATPase_C_sf"/>
</dbReference>
<evidence type="ECO:0000313" key="9">
    <source>
        <dbReference type="EMBL" id="TDQ11881.1"/>
    </source>
</evidence>
<dbReference type="EC" id="2.7.13.3" evidence="2"/>
<keyword evidence="4" id="KW-0808">Transferase</keyword>
<dbReference type="OrthoDB" id="1522284at2"/>
<comment type="catalytic activity">
    <reaction evidence="1">
        <text>ATP + protein L-histidine = ADP + protein N-phospho-L-histidine.</text>
        <dbReference type="EC" id="2.7.13.3"/>
    </reaction>
</comment>
<evidence type="ECO:0000256" key="1">
    <source>
        <dbReference type="ARBA" id="ARBA00000085"/>
    </source>
</evidence>
<dbReference type="PANTHER" id="PTHR43304">
    <property type="entry name" value="PHYTOCHROME-LIKE PROTEIN CPH1"/>
    <property type="match status" value="1"/>
</dbReference>
<dbReference type="Proteomes" id="UP000295620">
    <property type="component" value="Unassembled WGS sequence"/>
</dbReference>
<evidence type="ECO:0000259" key="8">
    <source>
        <dbReference type="PROSITE" id="PS50113"/>
    </source>
</evidence>
<dbReference type="AlphaFoldDB" id="A0A4R6T3D8"/>
<dbReference type="InterPro" id="IPR003594">
    <property type="entry name" value="HATPase_dom"/>
</dbReference>
<evidence type="ECO:0000313" key="10">
    <source>
        <dbReference type="Proteomes" id="UP000295620"/>
    </source>
</evidence>
<gene>
    <name evidence="9" type="ORF">ATK78_1011</name>
</gene>
<evidence type="ECO:0000256" key="2">
    <source>
        <dbReference type="ARBA" id="ARBA00012438"/>
    </source>
</evidence>
<reference evidence="9 10" key="1">
    <citation type="submission" date="2019-03" db="EMBL/GenBank/DDBJ databases">
        <title>Genomic Encyclopedia of Archaeal and Bacterial Type Strains, Phase II (KMG-II): from individual species to whole genera.</title>
        <authorList>
            <person name="Goeker M."/>
        </authorList>
    </citation>
    <scope>NUCLEOTIDE SEQUENCE [LARGE SCALE GENOMIC DNA]</scope>
    <source>
        <strain evidence="9 10">DSM 19035</strain>
    </source>
</reference>
<feature type="domain" description="PAC" evidence="8">
    <location>
        <begin position="332"/>
        <end position="385"/>
    </location>
</feature>
<keyword evidence="5" id="KW-0418">Kinase</keyword>
<name>A0A4R6T3D8_9SPHI</name>
<dbReference type="InterPro" id="IPR052162">
    <property type="entry name" value="Sensor_kinase/Photoreceptor"/>
</dbReference>
<dbReference type="InterPro" id="IPR005467">
    <property type="entry name" value="His_kinase_dom"/>
</dbReference>
<evidence type="ECO:0000259" key="7">
    <source>
        <dbReference type="PROSITE" id="PS50112"/>
    </source>
</evidence>
<dbReference type="SMART" id="SM00387">
    <property type="entry name" value="HATPase_c"/>
    <property type="match status" value="1"/>
</dbReference>
<protein>
    <recommendedName>
        <fullName evidence="2">histidine kinase</fullName>
        <ecNumber evidence="2">2.7.13.3</ecNumber>
    </recommendedName>
</protein>
<dbReference type="Gene3D" id="3.30.565.10">
    <property type="entry name" value="Histidine kinase-like ATPase, C-terminal domain"/>
    <property type="match status" value="1"/>
</dbReference>
<dbReference type="CDD" id="cd00130">
    <property type="entry name" value="PAS"/>
    <property type="match status" value="2"/>
</dbReference>
<dbReference type="SMART" id="SM00091">
    <property type="entry name" value="PAS"/>
    <property type="match status" value="3"/>
</dbReference>
<feature type="domain" description="PAS" evidence="7">
    <location>
        <begin position="129"/>
        <end position="199"/>
    </location>
</feature>
<dbReference type="PRINTS" id="PR00344">
    <property type="entry name" value="BCTRLSENSOR"/>
</dbReference>
<dbReference type="InterPro" id="IPR000014">
    <property type="entry name" value="PAS"/>
</dbReference>
<dbReference type="PANTHER" id="PTHR43304:SF1">
    <property type="entry name" value="PAC DOMAIN-CONTAINING PROTEIN"/>
    <property type="match status" value="1"/>
</dbReference>
<dbReference type="InterPro" id="IPR013655">
    <property type="entry name" value="PAS_fold_3"/>
</dbReference>
<dbReference type="PROSITE" id="PS50112">
    <property type="entry name" value="PAS"/>
    <property type="match status" value="2"/>
</dbReference>
<dbReference type="RefSeq" id="WP_133574918.1">
    <property type="nucleotide sequence ID" value="NZ_SNYC01000003.1"/>
</dbReference>
<organism evidence="9 10">
    <name type="scientific">Pedobacter metabolipauper</name>
    <dbReference type="NCBI Taxonomy" id="425513"/>
    <lineage>
        <taxon>Bacteria</taxon>
        <taxon>Pseudomonadati</taxon>
        <taxon>Bacteroidota</taxon>
        <taxon>Sphingobacteriia</taxon>
        <taxon>Sphingobacteriales</taxon>
        <taxon>Sphingobacteriaceae</taxon>
        <taxon>Pedobacter</taxon>
    </lineage>
</organism>
<dbReference type="Pfam" id="PF02518">
    <property type="entry name" value="HATPase_c"/>
    <property type="match status" value="1"/>
</dbReference>
<evidence type="ECO:0000256" key="5">
    <source>
        <dbReference type="ARBA" id="ARBA00022777"/>
    </source>
</evidence>
<dbReference type="EMBL" id="SNYC01000003">
    <property type="protein sequence ID" value="TDQ11881.1"/>
    <property type="molecule type" value="Genomic_DNA"/>
</dbReference>
<dbReference type="SMART" id="SM00086">
    <property type="entry name" value="PAC"/>
    <property type="match status" value="3"/>
</dbReference>
<dbReference type="InterPro" id="IPR001610">
    <property type="entry name" value="PAC"/>
</dbReference>
<dbReference type="SUPFAM" id="SSF55874">
    <property type="entry name" value="ATPase domain of HSP90 chaperone/DNA topoisomerase II/histidine kinase"/>
    <property type="match status" value="1"/>
</dbReference>
<keyword evidence="10" id="KW-1185">Reference proteome</keyword>
<comment type="caution">
    <text evidence="9">The sequence shown here is derived from an EMBL/GenBank/DDBJ whole genome shotgun (WGS) entry which is preliminary data.</text>
</comment>
<feature type="domain" description="PAC" evidence="8">
    <location>
        <begin position="203"/>
        <end position="255"/>
    </location>
</feature>
<evidence type="ECO:0000256" key="4">
    <source>
        <dbReference type="ARBA" id="ARBA00022679"/>
    </source>
</evidence>
<dbReference type="InterPro" id="IPR004358">
    <property type="entry name" value="Sig_transdc_His_kin-like_C"/>
</dbReference>
<feature type="domain" description="Histidine kinase" evidence="6">
    <location>
        <begin position="403"/>
        <end position="612"/>
    </location>
</feature>
<sequence>MDNQLELYKKAAELANIGTWEFDLENDQLFWDPITRKIYEVDEDYSPSLLEAYSFYVSKIESIEEDLKRLISNKKNIVDRRQIQTTSGKLKWIEINAHTEFEDVNCVKLFGTIQDITSHRRLLETLEINHNRFYNAFDHAPIGMALVSPSGKWIKVNTSLCATLGYTMHELMMIDFQKITHPDDLEQDLKNVQSLLQRERKTYTMEKRYFHKSGQVVWAMLSVTLAWNADNTPSYFISQVKDITDRIKNTEKLLKERQRLDNVIESTQIGTWEWDLVKDVMLYDTRCYQMLGYSSEENFDSLLKWSGVVHPDDIPAARTCLEECFNKNLEYYNCEYRVKHKNGEYLWIESQGKIIEWSDDNKPLTMVGTRKDITLRKLNEQEQKNTMHIISEQNKRLINFAHIVSHNLRSHAGNFQMMLDLLTQEHDESEKALIIDLLKQNAENLSDTIVNLNSVVNIQLHAAEQMKPLNLYQEIKKTLTNIRALIEKEHAEFSIYVDKDLILSYNPAYMESILLNFFTNAIKYRHPDRQPKVIIAVIAEGDKLTLEIKDNGLGIDLSLHGNKLFGMYKTFHVHDDARGIGLFITKNQIEALGGKIEVESEIGIGTTFRILF</sequence>
<dbReference type="Gene3D" id="3.30.450.20">
    <property type="entry name" value="PAS domain"/>
    <property type="match status" value="3"/>
</dbReference>
<dbReference type="InterPro" id="IPR000700">
    <property type="entry name" value="PAS-assoc_C"/>
</dbReference>
<feature type="domain" description="PAS" evidence="7">
    <location>
        <begin position="256"/>
        <end position="328"/>
    </location>
</feature>
<evidence type="ECO:0000256" key="3">
    <source>
        <dbReference type="ARBA" id="ARBA00022553"/>
    </source>
</evidence>
<dbReference type="PROSITE" id="PS50109">
    <property type="entry name" value="HIS_KIN"/>
    <property type="match status" value="1"/>
</dbReference>
<dbReference type="NCBIfam" id="TIGR00229">
    <property type="entry name" value="sensory_box"/>
    <property type="match status" value="2"/>
</dbReference>
<keyword evidence="3" id="KW-0597">Phosphoprotein</keyword>
<evidence type="ECO:0000259" key="6">
    <source>
        <dbReference type="PROSITE" id="PS50109"/>
    </source>
</evidence>
<dbReference type="PROSITE" id="PS50113">
    <property type="entry name" value="PAC"/>
    <property type="match status" value="2"/>
</dbReference>